<name>A0A9D1DLW0_9FIRM</name>
<feature type="domain" description="Carrier" evidence="1">
    <location>
        <begin position="2"/>
        <end position="80"/>
    </location>
</feature>
<dbReference type="Gene3D" id="1.10.1200.10">
    <property type="entry name" value="ACP-like"/>
    <property type="match status" value="1"/>
</dbReference>
<dbReference type="AlphaFoldDB" id="A0A9D1DLW0"/>
<dbReference type="EMBL" id="DVHH01000158">
    <property type="protein sequence ID" value="HIR55231.1"/>
    <property type="molecule type" value="Genomic_DNA"/>
</dbReference>
<dbReference type="Pfam" id="PF00550">
    <property type="entry name" value="PP-binding"/>
    <property type="match status" value="1"/>
</dbReference>
<reference evidence="2" key="2">
    <citation type="journal article" date="2021" name="PeerJ">
        <title>Extensive microbial diversity within the chicken gut microbiome revealed by metagenomics and culture.</title>
        <authorList>
            <person name="Gilroy R."/>
            <person name="Ravi A."/>
            <person name="Getino M."/>
            <person name="Pursley I."/>
            <person name="Horton D.L."/>
            <person name="Alikhan N.F."/>
            <person name="Baker D."/>
            <person name="Gharbi K."/>
            <person name="Hall N."/>
            <person name="Watson M."/>
            <person name="Adriaenssens E.M."/>
            <person name="Foster-Nyarko E."/>
            <person name="Jarju S."/>
            <person name="Secka A."/>
            <person name="Antonio M."/>
            <person name="Oren A."/>
            <person name="Chaudhuri R.R."/>
            <person name="La Ragione R."/>
            <person name="Hildebrand F."/>
            <person name="Pallen M.J."/>
        </authorList>
    </citation>
    <scope>NUCLEOTIDE SEQUENCE</scope>
    <source>
        <strain evidence="2">ChiGjej3B3-7149</strain>
    </source>
</reference>
<dbReference type="InterPro" id="IPR009081">
    <property type="entry name" value="PP-bd_ACP"/>
</dbReference>
<dbReference type="SUPFAM" id="SSF47336">
    <property type="entry name" value="ACP-like"/>
    <property type="match status" value="1"/>
</dbReference>
<dbReference type="Proteomes" id="UP000824238">
    <property type="component" value="Unassembled WGS sequence"/>
</dbReference>
<sequence length="83" mass="9275">MDEIIAKLDEYIRERCEVGDDPEYGLDVNLFDTGFLDSMGAVDVIMFAEEAFGVEISQRDVTLYPMNTVCEIAEVVGMKKGLC</sequence>
<accession>A0A9D1DLW0</accession>
<comment type="caution">
    <text evidence="2">The sequence shown here is derived from an EMBL/GenBank/DDBJ whole genome shotgun (WGS) entry which is preliminary data.</text>
</comment>
<gene>
    <name evidence="2" type="ORF">IAD36_06555</name>
</gene>
<dbReference type="PROSITE" id="PS50075">
    <property type="entry name" value="CARRIER"/>
    <property type="match status" value="1"/>
</dbReference>
<dbReference type="InterPro" id="IPR036736">
    <property type="entry name" value="ACP-like_sf"/>
</dbReference>
<proteinExistence type="predicted"/>
<evidence type="ECO:0000313" key="3">
    <source>
        <dbReference type="Proteomes" id="UP000824238"/>
    </source>
</evidence>
<evidence type="ECO:0000259" key="1">
    <source>
        <dbReference type="PROSITE" id="PS50075"/>
    </source>
</evidence>
<protein>
    <submittedName>
        <fullName evidence="2">Acyl carrier protein</fullName>
    </submittedName>
</protein>
<evidence type="ECO:0000313" key="2">
    <source>
        <dbReference type="EMBL" id="HIR55231.1"/>
    </source>
</evidence>
<organism evidence="2 3">
    <name type="scientific">Candidatus Scatomorpha intestinigallinarum</name>
    <dbReference type="NCBI Taxonomy" id="2840923"/>
    <lineage>
        <taxon>Bacteria</taxon>
        <taxon>Bacillati</taxon>
        <taxon>Bacillota</taxon>
        <taxon>Clostridia</taxon>
        <taxon>Eubacteriales</taxon>
        <taxon>Candidatus Scatomorpha</taxon>
    </lineage>
</organism>
<reference evidence="2" key="1">
    <citation type="submission" date="2020-10" db="EMBL/GenBank/DDBJ databases">
        <authorList>
            <person name="Gilroy R."/>
        </authorList>
    </citation>
    <scope>NUCLEOTIDE SEQUENCE</scope>
    <source>
        <strain evidence="2">ChiGjej3B3-7149</strain>
    </source>
</reference>